<protein>
    <recommendedName>
        <fullName evidence="2">Rad50/SbcC-type AAA domain-containing protein</fullName>
    </recommendedName>
</protein>
<gene>
    <name evidence="3" type="ORF">GETHOR_08190</name>
</gene>
<dbReference type="SUPFAM" id="SSF52540">
    <property type="entry name" value="P-loop containing nucleoside triphosphate hydrolases"/>
    <property type="match status" value="1"/>
</dbReference>
<evidence type="ECO:0000256" key="1">
    <source>
        <dbReference type="SAM" id="Coils"/>
    </source>
</evidence>
<evidence type="ECO:0000313" key="4">
    <source>
        <dbReference type="Proteomes" id="UP001242010"/>
    </source>
</evidence>
<dbReference type="EMBL" id="AP027079">
    <property type="protein sequence ID" value="BDU68718.1"/>
    <property type="molecule type" value="Genomic_DNA"/>
</dbReference>
<dbReference type="InterPro" id="IPR027417">
    <property type="entry name" value="P-loop_NTPase"/>
</dbReference>
<name>A0ABM8DPB9_9BACT</name>
<dbReference type="Gene3D" id="3.40.50.300">
    <property type="entry name" value="P-loop containing nucleotide triphosphate hydrolases"/>
    <property type="match status" value="2"/>
</dbReference>
<dbReference type="Proteomes" id="UP001242010">
    <property type="component" value="Chromosome"/>
</dbReference>
<dbReference type="RefSeq" id="WP_286355354.1">
    <property type="nucleotide sequence ID" value="NZ_AP027079.1"/>
</dbReference>
<dbReference type="NCBIfam" id="TIGR03185">
    <property type="entry name" value="DNA_S_dndD"/>
    <property type="match status" value="1"/>
</dbReference>
<dbReference type="InterPro" id="IPR038729">
    <property type="entry name" value="Rad50/SbcC_AAA"/>
</dbReference>
<reference evidence="4" key="1">
    <citation type="journal article" date="2023" name="Int. J. Syst. Evol. Microbiol.">
        <title>Mesoterricola silvestris gen. nov., sp. nov., Mesoterricola sediminis sp. nov., Geothrix oryzae sp. nov., Geothrix edaphica sp. nov., Geothrix rubra sp. nov., and Geothrix limicola sp. nov., six novel members of Acidobacteriota isolated from soils.</title>
        <authorList>
            <person name="Itoh H."/>
            <person name="Sugisawa Y."/>
            <person name="Mise K."/>
            <person name="Xu Z."/>
            <person name="Kuniyasu M."/>
            <person name="Ushijima N."/>
            <person name="Kawano K."/>
            <person name="Kobayashi E."/>
            <person name="Shiratori Y."/>
            <person name="Masuda Y."/>
            <person name="Senoo K."/>
        </authorList>
    </citation>
    <scope>NUCLEOTIDE SEQUENCE [LARGE SCALE GENOMIC DNA]</scope>
    <source>
        <strain evidence="4">Red222</strain>
    </source>
</reference>
<feature type="coiled-coil region" evidence="1">
    <location>
        <begin position="220"/>
        <end position="293"/>
    </location>
</feature>
<dbReference type="PANTHER" id="PTHR32114:SF2">
    <property type="entry name" value="ABC TRANSPORTER ABCH.3"/>
    <property type="match status" value="1"/>
</dbReference>
<dbReference type="InterPro" id="IPR017599">
    <property type="entry name" value="DNA_S_DndD"/>
</dbReference>
<evidence type="ECO:0000313" key="3">
    <source>
        <dbReference type="EMBL" id="BDU68718.1"/>
    </source>
</evidence>
<dbReference type="Pfam" id="PF13476">
    <property type="entry name" value="AAA_23"/>
    <property type="match status" value="1"/>
</dbReference>
<evidence type="ECO:0000259" key="2">
    <source>
        <dbReference type="Pfam" id="PF13476"/>
    </source>
</evidence>
<proteinExistence type="predicted"/>
<sequence>MIIDSVDFYNVGTFRGSQSVQLTPSSPGHIPVVLIGGQNGRGKTTLLDSIHYALYGRNARLAKRGDLSWEEFLKGLIHRHSPKDEGAAITLQLRFHAEGTERHLKIQREWKANSGKVKETLTVWMDGSLAPEVAEEWTEFVENLIPSRIAHLFLFDGEQIAALADPDKSREILRTGIYGLLGADLLDRLDKDLLALGRRYRMDAAPQETAKEVERLQGDCLEAKQAVSDLAAAIKSLQEEVARLHEQREGIQSEIQSQGGHLLERRNGLEQEERHLQTQITEMEDEIRRLQSGILPLVGVRGLLEEIGQQAAKEQILRGGQEWLERLTDRDKNLLKDMEKARVSTVILKRLESWLEKDREILASDLRGTEVEYDFSPEGYAQLQHLLHGGIQETSIQFEVVQVRLSAHRGALEKVQRSLARIPDPEAVRHLLEARAQIEQKIGALAFEIQSKEKGRAEAEGRLTQLERRLAKEHTDLELSRIESALQRRNIEHLERAKDTVRAFRDALVARDIHRIEKEILRSAQTLYSKKKLISRVSIDPGTFQITIFDSTGEAFSVHQLSAGERQILAISILWGLCAASGKSLPVIIDTPLGRLDHNHRENLVVSYFHKASHQVVLLSTEEEITPAFYQRLSPWVGRVCSLIYNEETQSSHFEAGRFFGDFQHLPIHPLVEEVLP</sequence>
<organism evidence="3 4">
    <name type="scientific">Geothrix oryzae</name>
    <dbReference type="NCBI Taxonomy" id="2927975"/>
    <lineage>
        <taxon>Bacteria</taxon>
        <taxon>Pseudomonadati</taxon>
        <taxon>Acidobacteriota</taxon>
        <taxon>Holophagae</taxon>
        <taxon>Holophagales</taxon>
        <taxon>Holophagaceae</taxon>
        <taxon>Geothrix</taxon>
    </lineage>
</organism>
<accession>A0ABM8DPB9</accession>
<dbReference type="PANTHER" id="PTHR32114">
    <property type="entry name" value="ABC TRANSPORTER ABCH.3"/>
    <property type="match status" value="1"/>
</dbReference>
<feature type="coiled-coil region" evidence="1">
    <location>
        <begin position="449"/>
        <end position="476"/>
    </location>
</feature>
<keyword evidence="4" id="KW-1185">Reference proteome</keyword>
<keyword evidence="1" id="KW-0175">Coiled coil</keyword>
<feature type="domain" description="Rad50/SbcC-type AAA" evidence="2">
    <location>
        <begin position="10"/>
        <end position="287"/>
    </location>
</feature>